<gene>
    <name evidence="2" type="ORF">FGG15_15250</name>
</gene>
<comment type="caution">
    <text evidence="2">The sequence shown here is derived from an EMBL/GenBank/DDBJ whole genome shotgun (WGS) entry which is preliminary data.</text>
</comment>
<dbReference type="SMART" id="SM00450">
    <property type="entry name" value="RHOD"/>
    <property type="match status" value="1"/>
</dbReference>
<dbReference type="PANTHER" id="PTHR43031">
    <property type="entry name" value="FAD-DEPENDENT OXIDOREDUCTASE"/>
    <property type="match status" value="1"/>
</dbReference>
<dbReference type="EMBL" id="VCNI01000002">
    <property type="protein sequence ID" value="TMU55522.1"/>
    <property type="molecule type" value="Genomic_DNA"/>
</dbReference>
<evidence type="ECO:0000259" key="1">
    <source>
        <dbReference type="PROSITE" id="PS50206"/>
    </source>
</evidence>
<dbReference type="RefSeq" id="WP_138837750.1">
    <property type="nucleotide sequence ID" value="NZ_VCNI01000002.1"/>
</dbReference>
<dbReference type="PANTHER" id="PTHR43031:SF1">
    <property type="entry name" value="PYRIDINE NUCLEOTIDE-DISULPHIDE OXIDOREDUCTASE"/>
    <property type="match status" value="1"/>
</dbReference>
<dbReference type="Pfam" id="PF00581">
    <property type="entry name" value="Rhodanese"/>
    <property type="match status" value="1"/>
</dbReference>
<evidence type="ECO:0000313" key="3">
    <source>
        <dbReference type="Proteomes" id="UP000751614"/>
    </source>
</evidence>
<accession>A0ABY2WLY8</accession>
<organism evidence="2 3">
    <name type="scientific">Flagellimonas algicola</name>
    <dbReference type="NCBI Taxonomy" id="2583815"/>
    <lineage>
        <taxon>Bacteria</taxon>
        <taxon>Pseudomonadati</taxon>
        <taxon>Bacteroidota</taxon>
        <taxon>Flavobacteriia</taxon>
        <taxon>Flavobacteriales</taxon>
        <taxon>Flavobacteriaceae</taxon>
        <taxon>Flagellimonas</taxon>
    </lineage>
</organism>
<dbReference type="PROSITE" id="PS50206">
    <property type="entry name" value="RHODANESE_3"/>
    <property type="match status" value="1"/>
</dbReference>
<dbReference type="InterPro" id="IPR050229">
    <property type="entry name" value="GlpE_sulfurtransferase"/>
</dbReference>
<dbReference type="InterPro" id="IPR001763">
    <property type="entry name" value="Rhodanese-like_dom"/>
</dbReference>
<dbReference type="Proteomes" id="UP000751614">
    <property type="component" value="Unassembled WGS sequence"/>
</dbReference>
<name>A0ABY2WLY8_9FLAO</name>
<dbReference type="NCBIfam" id="NF045521">
    <property type="entry name" value="rhoda_near_glyco"/>
    <property type="match status" value="1"/>
</dbReference>
<dbReference type="Gene3D" id="3.40.250.10">
    <property type="entry name" value="Rhodanese-like domain"/>
    <property type="match status" value="1"/>
</dbReference>
<feature type="domain" description="Rhodanese" evidence="1">
    <location>
        <begin position="45"/>
        <end position="136"/>
    </location>
</feature>
<keyword evidence="3" id="KW-1185">Reference proteome</keyword>
<protein>
    <submittedName>
        <fullName evidence="2">Rhodanese-like domain-containing protein</fullName>
    </submittedName>
</protein>
<dbReference type="SUPFAM" id="SSF52821">
    <property type="entry name" value="Rhodanese/Cell cycle control phosphatase"/>
    <property type="match status" value="1"/>
</dbReference>
<reference evidence="2 3" key="1">
    <citation type="submission" date="2019-05" db="EMBL/GenBank/DDBJ databases">
        <title>Flagellimonas sp. AsT0115, sp. nov., isolated from a marine red algae, Asparagopsis taxiformis.</title>
        <authorList>
            <person name="Kim J."/>
            <person name="Jeong S.E."/>
            <person name="Jeon C.O."/>
        </authorList>
    </citation>
    <scope>NUCLEOTIDE SEQUENCE [LARGE SCALE GENOMIC DNA]</scope>
    <source>
        <strain evidence="2 3">AsT0115</strain>
    </source>
</reference>
<dbReference type="CDD" id="cd00158">
    <property type="entry name" value="RHOD"/>
    <property type="match status" value="1"/>
</dbReference>
<dbReference type="InterPro" id="IPR036873">
    <property type="entry name" value="Rhodanese-like_dom_sf"/>
</dbReference>
<sequence>MTKQLPIYIFLLLSIGAKSQLTIPDILEKFNNKTVEYITVDEAINGDDFIFLDAREREEFEVSHLKNAVWVGYDDFEIDRVSQIAPDKKIPIVVYCSVGVRSEDVGEKLKLAGYTQIRNLYGGIFEWKNQGNPVYNTQNQPTDNVHPFSKYWGQLLTNADKVYNK</sequence>
<evidence type="ECO:0000313" key="2">
    <source>
        <dbReference type="EMBL" id="TMU55522.1"/>
    </source>
</evidence>
<proteinExistence type="predicted"/>